<keyword evidence="3" id="KW-1185">Reference proteome</keyword>
<name>A0A409WJ03_9AGAR</name>
<dbReference type="STRING" id="181874.A0A409WJ03"/>
<feature type="region of interest" description="Disordered" evidence="1">
    <location>
        <begin position="1"/>
        <end position="67"/>
    </location>
</feature>
<evidence type="ECO:0000313" key="2">
    <source>
        <dbReference type="EMBL" id="PPQ78482.1"/>
    </source>
</evidence>
<dbReference type="InParanoid" id="A0A409WJ03"/>
<dbReference type="AlphaFoldDB" id="A0A409WJ03"/>
<organism evidence="2 3">
    <name type="scientific">Panaeolus cyanescens</name>
    <dbReference type="NCBI Taxonomy" id="181874"/>
    <lineage>
        <taxon>Eukaryota</taxon>
        <taxon>Fungi</taxon>
        <taxon>Dikarya</taxon>
        <taxon>Basidiomycota</taxon>
        <taxon>Agaricomycotina</taxon>
        <taxon>Agaricomycetes</taxon>
        <taxon>Agaricomycetidae</taxon>
        <taxon>Agaricales</taxon>
        <taxon>Agaricineae</taxon>
        <taxon>Galeropsidaceae</taxon>
        <taxon>Panaeolus</taxon>
    </lineage>
</organism>
<feature type="compositionally biased region" description="Polar residues" evidence="1">
    <location>
        <begin position="51"/>
        <end position="63"/>
    </location>
</feature>
<dbReference type="Proteomes" id="UP000284842">
    <property type="component" value="Unassembled WGS sequence"/>
</dbReference>
<dbReference type="OrthoDB" id="3203159at2759"/>
<evidence type="ECO:0000256" key="1">
    <source>
        <dbReference type="SAM" id="MobiDB-lite"/>
    </source>
</evidence>
<sequence>MAPRAKAKKTNLTKVSETSEDEYRSEISDTEVTDSLNRNSSASNLEDKLTGDQTITQESSKIATTGVVEPAGSISLANQDTTRKDGLHQGSTIEPFRTPRITVPVTKGNPTRFDNSEDEFFKPKETHNEKDGEKDSNEEGPIEMEYAVEQLEEVVGPAGLTSYLTDKSKPINYRFPACVPLHFLPPDTNKEFVKELIQRRRVAVELAERYLGKKINQPSVRLNRQERETFTEAYRLLDNTLACTKVAGFGSLTYISLEPQQMKELNNELIRLRDICDESFIINQEALPKLPRWGRDGNLSHYWKPSSFEVLGAAYRTEVEAFLCRLHMTHFRRQMNEKSEELRRQEANTVKDVPPHLHTNSKVEVANEPDKPLVSVEETTVVRTPLPPTTRHKAEVTTYSSANVPVPRVSALGLNAQNATSQRFNEMFNTPIKDTKQ</sequence>
<accession>A0A409WJ03</accession>
<feature type="compositionally biased region" description="Basic residues" evidence="1">
    <location>
        <begin position="1"/>
        <end position="11"/>
    </location>
</feature>
<reference evidence="2 3" key="1">
    <citation type="journal article" date="2018" name="Evol. Lett.">
        <title>Horizontal gene cluster transfer increased hallucinogenic mushroom diversity.</title>
        <authorList>
            <person name="Reynolds H.T."/>
            <person name="Vijayakumar V."/>
            <person name="Gluck-Thaler E."/>
            <person name="Korotkin H.B."/>
            <person name="Matheny P.B."/>
            <person name="Slot J.C."/>
        </authorList>
    </citation>
    <scope>NUCLEOTIDE SEQUENCE [LARGE SCALE GENOMIC DNA]</scope>
    <source>
        <strain evidence="2 3">2629</strain>
    </source>
</reference>
<evidence type="ECO:0000313" key="3">
    <source>
        <dbReference type="Proteomes" id="UP000284842"/>
    </source>
</evidence>
<comment type="caution">
    <text evidence="2">The sequence shown here is derived from an EMBL/GenBank/DDBJ whole genome shotgun (WGS) entry which is preliminary data.</text>
</comment>
<feature type="region of interest" description="Disordered" evidence="1">
    <location>
        <begin position="101"/>
        <end position="140"/>
    </location>
</feature>
<protein>
    <submittedName>
        <fullName evidence="2">Uncharacterized protein</fullName>
    </submittedName>
</protein>
<dbReference type="EMBL" id="NHTK01005461">
    <property type="protein sequence ID" value="PPQ78482.1"/>
    <property type="molecule type" value="Genomic_DNA"/>
</dbReference>
<feature type="compositionally biased region" description="Basic and acidic residues" evidence="1">
    <location>
        <begin position="119"/>
        <end position="137"/>
    </location>
</feature>
<gene>
    <name evidence="2" type="ORF">CVT24_001455</name>
</gene>
<proteinExistence type="predicted"/>
<feature type="compositionally biased region" description="Polar residues" evidence="1">
    <location>
        <begin position="33"/>
        <end position="44"/>
    </location>
</feature>